<dbReference type="PROSITE" id="PS50801">
    <property type="entry name" value="STAS"/>
    <property type="match status" value="1"/>
</dbReference>
<dbReference type="EMBL" id="RBWV01000012">
    <property type="protein sequence ID" value="RKS73977.1"/>
    <property type="molecule type" value="Genomic_DNA"/>
</dbReference>
<dbReference type="PANTHER" id="PTHR33495">
    <property type="entry name" value="ANTI-SIGMA FACTOR ANTAGONIST TM_1081-RELATED-RELATED"/>
    <property type="match status" value="1"/>
</dbReference>
<evidence type="ECO:0000313" key="4">
    <source>
        <dbReference type="EMBL" id="RKS73977.1"/>
    </source>
</evidence>
<dbReference type="InParanoid" id="A0A420XP58"/>
<accession>A0A420XP58</accession>
<dbReference type="InterPro" id="IPR036513">
    <property type="entry name" value="STAS_dom_sf"/>
</dbReference>
<evidence type="ECO:0000313" key="5">
    <source>
        <dbReference type="Proteomes" id="UP000281955"/>
    </source>
</evidence>
<comment type="similarity">
    <text evidence="1 2">Belongs to the anti-sigma-factor antagonist family.</text>
</comment>
<sequence>MSEEPPPELSVERRDEGTWTVLSVKGEIDAHTGPALRTALHDAVDAGRHRLVLDFTDVSFLDSSALGVLVSAHKRLLPEGGEIRIVSDRPVVLTLFELTALDQVFTLVPTLEQALAD</sequence>
<dbReference type="Gene3D" id="3.30.750.24">
    <property type="entry name" value="STAS domain"/>
    <property type="match status" value="1"/>
</dbReference>
<dbReference type="RefSeq" id="WP_121193759.1">
    <property type="nucleotide sequence ID" value="NZ_RBWV01000012.1"/>
</dbReference>
<feature type="domain" description="STAS" evidence="3">
    <location>
        <begin position="9"/>
        <end position="117"/>
    </location>
</feature>
<dbReference type="Proteomes" id="UP000281955">
    <property type="component" value="Unassembled WGS sequence"/>
</dbReference>
<dbReference type="GO" id="GO:0043856">
    <property type="term" value="F:anti-sigma factor antagonist activity"/>
    <property type="evidence" value="ECO:0007669"/>
    <property type="project" value="InterPro"/>
</dbReference>
<dbReference type="SUPFAM" id="SSF52091">
    <property type="entry name" value="SpoIIaa-like"/>
    <property type="match status" value="1"/>
</dbReference>
<name>A0A420XP58_9ACTN</name>
<dbReference type="CDD" id="cd07043">
    <property type="entry name" value="STAS_anti-anti-sigma_factors"/>
    <property type="match status" value="1"/>
</dbReference>
<evidence type="ECO:0000256" key="2">
    <source>
        <dbReference type="RuleBase" id="RU003749"/>
    </source>
</evidence>
<evidence type="ECO:0000259" key="3">
    <source>
        <dbReference type="PROSITE" id="PS50801"/>
    </source>
</evidence>
<gene>
    <name evidence="4" type="ORF">CLV35_2475</name>
</gene>
<dbReference type="InterPro" id="IPR002645">
    <property type="entry name" value="STAS_dom"/>
</dbReference>
<dbReference type="NCBIfam" id="TIGR00377">
    <property type="entry name" value="ant_ant_sig"/>
    <property type="match status" value="1"/>
</dbReference>
<dbReference type="PANTHER" id="PTHR33495:SF2">
    <property type="entry name" value="ANTI-SIGMA FACTOR ANTAGONIST TM_1081-RELATED"/>
    <property type="match status" value="1"/>
</dbReference>
<comment type="caution">
    <text evidence="4">The sequence shown here is derived from an EMBL/GenBank/DDBJ whole genome shotgun (WGS) entry which is preliminary data.</text>
</comment>
<dbReference type="InterPro" id="IPR003658">
    <property type="entry name" value="Anti-sigma_ant"/>
</dbReference>
<keyword evidence="5" id="KW-1185">Reference proteome</keyword>
<dbReference type="AlphaFoldDB" id="A0A420XP58"/>
<evidence type="ECO:0000256" key="1">
    <source>
        <dbReference type="ARBA" id="ARBA00009013"/>
    </source>
</evidence>
<reference evidence="4 5" key="1">
    <citation type="submission" date="2018-10" db="EMBL/GenBank/DDBJ databases">
        <title>Genomic Encyclopedia of Archaeal and Bacterial Type Strains, Phase II (KMG-II): from individual species to whole genera.</title>
        <authorList>
            <person name="Goeker M."/>
        </authorList>
    </citation>
    <scope>NUCLEOTIDE SEQUENCE [LARGE SCALE GENOMIC DNA]</scope>
    <source>
        <strain evidence="4 5">RP-AC37</strain>
    </source>
</reference>
<dbReference type="OrthoDB" id="5471473at2"/>
<protein>
    <recommendedName>
        <fullName evidence="2">Anti-sigma factor antagonist</fullName>
    </recommendedName>
</protein>
<dbReference type="Pfam" id="PF01740">
    <property type="entry name" value="STAS"/>
    <property type="match status" value="1"/>
</dbReference>
<proteinExistence type="inferred from homology"/>
<organism evidence="4 5">
    <name type="scientific">Motilibacter peucedani</name>
    <dbReference type="NCBI Taxonomy" id="598650"/>
    <lineage>
        <taxon>Bacteria</taxon>
        <taxon>Bacillati</taxon>
        <taxon>Actinomycetota</taxon>
        <taxon>Actinomycetes</taxon>
        <taxon>Motilibacterales</taxon>
        <taxon>Motilibacteraceae</taxon>
        <taxon>Motilibacter</taxon>
    </lineage>
</organism>